<keyword evidence="2 9" id="KW-0808">Transferase</keyword>
<reference evidence="9 10" key="1">
    <citation type="submission" date="2020-08" db="EMBL/GenBank/DDBJ databases">
        <title>Sequencing the genomes of 1000 actinobacteria strains.</title>
        <authorList>
            <person name="Klenk H.-P."/>
        </authorList>
    </citation>
    <scope>NUCLEOTIDE SEQUENCE [LARGE SCALE GENOMIC DNA]</scope>
    <source>
        <strain evidence="9 10">DSM 11053</strain>
    </source>
</reference>
<evidence type="ECO:0000256" key="3">
    <source>
        <dbReference type="ARBA" id="ARBA00022741"/>
    </source>
</evidence>
<comment type="caution">
    <text evidence="9">The sequence shown here is derived from an EMBL/GenBank/DDBJ whole genome shotgun (WGS) entry which is preliminary data.</text>
</comment>
<keyword evidence="3" id="KW-0547">Nucleotide-binding</keyword>
<dbReference type="EC" id="2.7.1.30" evidence="9"/>
<feature type="compositionally biased region" description="Polar residues" evidence="6">
    <location>
        <begin position="480"/>
        <end position="492"/>
    </location>
</feature>
<dbReference type="PANTHER" id="PTHR10196">
    <property type="entry name" value="SUGAR KINASE"/>
    <property type="match status" value="1"/>
</dbReference>
<dbReference type="AlphaFoldDB" id="A0A7W5JV97"/>
<feature type="region of interest" description="Disordered" evidence="6">
    <location>
        <begin position="455"/>
        <end position="492"/>
    </location>
</feature>
<name>A0A7W5JV97_9ACTN</name>
<keyword evidence="5" id="KW-0067">ATP-binding</keyword>
<evidence type="ECO:0000313" key="10">
    <source>
        <dbReference type="Proteomes" id="UP000565572"/>
    </source>
</evidence>
<evidence type="ECO:0000256" key="1">
    <source>
        <dbReference type="ARBA" id="ARBA00009156"/>
    </source>
</evidence>
<dbReference type="SUPFAM" id="SSF53067">
    <property type="entry name" value="Actin-like ATPase domain"/>
    <property type="match status" value="2"/>
</dbReference>
<evidence type="ECO:0000256" key="5">
    <source>
        <dbReference type="ARBA" id="ARBA00022840"/>
    </source>
</evidence>
<evidence type="ECO:0000256" key="2">
    <source>
        <dbReference type="ARBA" id="ARBA00022679"/>
    </source>
</evidence>
<gene>
    <name evidence="9" type="ORF">FHX39_001789</name>
</gene>
<dbReference type="InterPro" id="IPR043129">
    <property type="entry name" value="ATPase_NBD"/>
</dbReference>
<sequence>MSDALLLAIDQGTSATKAVVVDLGGRVVARASVPVAQVFPQPGWAEQDALEIWRSVQESVRLALSEVDPTRVAAVGLSTQRESMVLWDRATGEPLGPLLGWQDTRGAALCARLRDEGRSDRVRALTGLPLDAMFSASKASALLDVFDPERARSRRGELCLGTVDSWLLWRIGGEHLIEAGNASRTQLLDITTRTWDPTLLALFDVPVEALPRVVASAGADVACRDLAPLSPDVGVTGVLGDSHAALFAHAGWRPGQVKVTYGTGSSVMAVTHRPASADTGVARTIAWELDEPAYALEGNIRSSGATLTWLGALFGRTPAEVAAAAGPTSDGVVLVPAFTGLGAPWWDDQVRATITGVSAGTRLEHLARAGLEAIAFQIEDVVAAAEAAGDAIGTILADGGPTTNADLMQLQADTSGRHVAASHVAELSALGAAHVAGLGAGLWTLADLEALPRPSTAYAPRSDDPGRTERRHRWHAAVSSALSSTHPQDGTP</sequence>
<evidence type="ECO:0000259" key="7">
    <source>
        <dbReference type="Pfam" id="PF00370"/>
    </source>
</evidence>
<feature type="domain" description="Carbohydrate kinase FGGY N-terminal" evidence="7">
    <location>
        <begin position="6"/>
        <end position="247"/>
    </location>
</feature>
<evidence type="ECO:0000256" key="6">
    <source>
        <dbReference type="SAM" id="MobiDB-lite"/>
    </source>
</evidence>
<comment type="similarity">
    <text evidence="1">Belongs to the FGGY kinase family.</text>
</comment>
<accession>A0A7W5JV97</accession>
<evidence type="ECO:0000256" key="4">
    <source>
        <dbReference type="ARBA" id="ARBA00022777"/>
    </source>
</evidence>
<dbReference type="GO" id="GO:0005829">
    <property type="term" value="C:cytosol"/>
    <property type="evidence" value="ECO:0007669"/>
    <property type="project" value="TreeGrafter"/>
</dbReference>
<dbReference type="PIRSF" id="PIRSF000538">
    <property type="entry name" value="GlpK"/>
    <property type="match status" value="1"/>
</dbReference>
<dbReference type="RefSeq" id="WP_183337714.1">
    <property type="nucleotide sequence ID" value="NZ_JACHZG010000001.1"/>
</dbReference>
<dbReference type="InterPro" id="IPR018485">
    <property type="entry name" value="FGGY_C"/>
</dbReference>
<dbReference type="GO" id="GO:0019563">
    <property type="term" value="P:glycerol catabolic process"/>
    <property type="evidence" value="ECO:0007669"/>
    <property type="project" value="TreeGrafter"/>
</dbReference>
<proteinExistence type="inferred from homology"/>
<dbReference type="EMBL" id="JACHZG010000001">
    <property type="protein sequence ID" value="MBB3326845.1"/>
    <property type="molecule type" value="Genomic_DNA"/>
</dbReference>
<dbReference type="Gene3D" id="3.30.420.40">
    <property type="match status" value="2"/>
</dbReference>
<evidence type="ECO:0000259" key="8">
    <source>
        <dbReference type="Pfam" id="PF02782"/>
    </source>
</evidence>
<organism evidence="9 10">
    <name type="scientific">Microlunatus antarcticus</name>
    <dbReference type="NCBI Taxonomy" id="53388"/>
    <lineage>
        <taxon>Bacteria</taxon>
        <taxon>Bacillati</taxon>
        <taxon>Actinomycetota</taxon>
        <taxon>Actinomycetes</taxon>
        <taxon>Propionibacteriales</taxon>
        <taxon>Propionibacteriaceae</taxon>
        <taxon>Microlunatus</taxon>
    </lineage>
</organism>
<dbReference type="InterPro" id="IPR000577">
    <property type="entry name" value="Carb_kinase_FGGY"/>
</dbReference>
<dbReference type="Pfam" id="PF00370">
    <property type="entry name" value="FGGY_N"/>
    <property type="match status" value="1"/>
</dbReference>
<dbReference type="Proteomes" id="UP000565572">
    <property type="component" value="Unassembled WGS sequence"/>
</dbReference>
<keyword evidence="10" id="KW-1185">Reference proteome</keyword>
<dbReference type="Pfam" id="PF02782">
    <property type="entry name" value="FGGY_C"/>
    <property type="match status" value="1"/>
</dbReference>
<protein>
    <submittedName>
        <fullName evidence="9">Glycerol kinase</fullName>
        <ecNumber evidence="9">2.7.1.30</ecNumber>
    </submittedName>
</protein>
<feature type="domain" description="Carbohydrate kinase FGGY C-terminal" evidence="8">
    <location>
        <begin position="258"/>
        <end position="438"/>
    </location>
</feature>
<keyword evidence="4 9" id="KW-0418">Kinase</keyword>
<dbReference type="InterPro" id="IPR018484">
    <property type="entry name" value="FGGY_N"/>
</dbReference>
<dbReference type="GO" id="GO:0005524">
    <property type="term" value="F:ATP binding"/>
    <property type="evidence" value="ECO:0007669"/>
    <property type="project" value="UniProtKB-KW"/>
</dbReference>
<dbReference type="CDD" id="cd07769">
    <property type="entry name" value="ASKHA_NBD_FGGY_GK"/>
    <property type="match status" value="1"/>
</dbReference>
<dbReference type="PANTHER" id="PTHR10196:SF69">
    <property type="entry name" value="GLYCEROL KINASE"/>
    <property type="match status" value="1"/>
</dbReference>
<dbReference type="GO" id="GO:0004370">
    <property type="term" value="F:glycerol kinase activity"/>
    <property type="evidence" value="ECO:0007669"/>
    <property type="project" value="UniProtKB-EC"/>
</dbReference>
<evidence type="ECO:0000313" key="9">
    <source>
        <dbReference type="EMBL" id="MBB3326845.1"/>
    </source>
</evidence>